<keyword evidence="2" id="KW-1185">Reference proteome</keyword>
<dbReference type="Proteomes" id="UP000297245">
    <property type="component" value="Unassembled WGS sequence"/>
</dbReference>
<dbReference type="AlphaFoldDB" id="A0A4S8L3P6"/>
<reference evidence="1 2" key="1">
    <citation type="journal article" date="2019" name="Nat. Ecol. Evol.">
        <title>Megaphylogeny resolves global patterns of mushroom evolution.</title>
        <authorList>
            <person name="Varga T."/>
            <person name="Krizsan K."/>
            <person name="Foldi C."/>
            <person name="Dima B."/>
            <person name="Sanchez-Garcia M."/>
            <person name="Sanchez-Ramirez S."/>
            <person name="Szollosi G.J."/>
            <person name="Szarkandi J.G."/>
            <person name="Papp V."/>
            <person name="Albert L."/>
            <person name="Andreopoulos W."/>
            <person name="Angelini C."/>
            <person name="Antonin V."/>
            <person name="Barry K.W."/>
            <person name="Bougher N.L."/>
            <person name="Buchanan P."/>
            <person name="Buyck B."/>
            <person name="Bense V."/>
            <person name="Catcheside P."/>
            <person name="Chovatia M."/>
            <person name="Cooper J."/>
            <person name="Damon W."/>
            <person name="Desjardin D."/>
            <person name="Finy P."/>
            <person name="Geml J."/>
            <person name="Haridas S."/>
            <person name="Hughes K."/>
            <person name="Justo A."/>
            <person name="Karasinski D."/>
            <person name="Kautmanova I."/>
            <person name="Kiss B."/>
            <person name="Kocsube S."/>
            <person name="Kotiranta H."/>
            <person name="LaButti K.M."/>
            <person name="Lechner B.E."/>
            <person name="Liimatainen K."/>
            <person name="Lipzen A."/>
            <person name="Lukacs Z."/>
            <person name="Mihaltcheva S."/>
            <person name="Morgado L.N."/>
            <person name="Niskanen T."/>
            <person name="Noordeloos M.E."/>
            <person name="Ohm R.A."/>
            <person name="Ortiz-Santana B."/>
            <person name="Ovrebo C."/>
            <person name="Racz N."/>
            <person name="Riley R."/>
            <person name="Savchenko A."/>
            <person name="Shiryaev A."/>
            <person name="Soop K."/>
            <person name="Spirin V."/>
            <person name="Szebenyi C."/>
            <person name="Tomsovsky M."/>
            <person name="Tulloss R.E."/>
            <person name="Uehling J."/>
            <person name="Grigoriev I.V."/>
            <person name="Vagvolgyi C."/>
            <person name="Papp T."/>
            <person name="Martin F.M."/>
            <person name="Miettinen O."/>
            <person name="Hibbett D.S."/>
            <person name="Nagy L.G."/>
        </authorList>
    </citation>
    <scope>NUCLEOTIDE SEQUENCE [LARGE SCALE GENOMIC DNA]</scope>
    <source>
        <strain evidence="1 2">CBS 962.96</strain>
    </source>
</reference>
<gene>
    <name evidence="1" type="ORF">K435DRAFT_436420</name>
</gene>
<proteinExistence type="predicted"/>
<dbReference type="EMBL" id="ML179692">
    <property type="protein sequence ID" value="THU83010.1"/>
    <property type="molecule type" value="Genomic_DNA"/>
</dbReference>
<sequence length="291" mass="32501">MRVAYTPGENLRLLELTVDTGMGRWAFEQTVKSIYPPSTLKHFVHVPHEINFASSLTTSPFPTLKPRPSPDTRHRRPFRSIPHYYHICHYPKSHTSKIPWTNPLSLQVNSSQICCNNTEDDLNRLISPSSLTVPLSPYIPIASKLTPIPTITSHSNVTSAVNLPVANSTTTICSPSIADFFRDRRDLRTLGPHGRVRLQTFPVRQIQDPNRPLHLIGLELSIRGVFTFSHQAEGIDHHSTRRISLQHWAYGLISRTVGVVDGSETIGGHDFRDPVGCYQISPGGSTFSSLS</sequence>
<protein>
    <submittedName>
        <fullName evidence="1">Uncharacterized protein</fullName>
    </submittedName>
</protein>
<name>A0A4S8L3P6_DENBC</name>
<accession>A0A4S8L3P6</accession>
<organism evidence="1 2">
    <name type="scientific">Dendrothele bispora (strain CBS 962.96)</name>
    <dbReference type="NCBI Taxonomy" id="1314807"/>
    <lineage>
        <taxon>Eukaryota</taxon>
        <taxon>Fungi</taxon>
        <taxon>Dikarya</taxon>
        <taxon>Basidiomycota</taxon>
        <taxon>Agaricomycotina</taxon>
        <taxon>Agaricomycetes</taxon>
        <taxon>Agaricomycetidae</taxon>
        <taxon>Agaricales</taxon>
        <taxon>Agaricales incertae sedis</taxon>
        <taxon>Dendrothele</taxon>
    </lineage>
</organism>
<evidence type="ECO:0000313" key="1">
    <source>
        <dbReference type="EMBL" id="THU83010.1"/>
    </source>
</evidence>
<evidence type="ECO:0000313" key="2">
    <source>
        <dbReference type="Proteomes" id="UP000297245"/>
    </source>
</evidence>